<feature type="coiled-coil region" evidence="1">
    <location>
        <begin position="36"/>
        <end position="70"/>
    </location>
</feature>
<dbReference type="Pfam" id="PF25091">
    <property type="entry name" value="DUF7806"/>
    <property type="match status" value="1"/>
</dbReference>
<organism evidence="3 4">
    <name type="scientific">Erythroxylum novogranatense</name>
    <dbReference type="NCBI Taxonomy" id="1862640"/>
    <lineage>
        <taxon>Eukaryota</taxon>
        <taxon>Viridiplantae</taxon>
        <taxon>Streptophyta</taxon>
        <taxon>Embryophyta</taxon>
        <taxon>Tracheophyta</taxon>
        <taxon>Spermatophyta</taxon>
        <taxon>Magnoliopsida</taxon>
        <taxon>eudicotyledons</taxon>
        <taxon>Gunneridae</taxon>
        <taxon>Pentapetalae</taxon>
        <taxon>rosids</taxon>
        <taxon>fabids</taxon>
        <taxon>Malpighiales</taxon>
        <taxon>Erythroxylaceae</taxon>
        <taxon>Erythroxylum</taxon>
    </lineage>
</organism>
<evidence type="ECO:0000259" key="2">
    <source>
        <dbReference type="Pfam" id="PF25091"/>
    </source>
</evidence>
<feature type="domain" description="DUF7806" evidence="2">
    <location>
        <begin position="124"/>
        <end position="218"/>
    </location>
</feature>
<accession>A0AAV8SRA4</accession>
<gene>
    <name evidence="3" type="ORF">K2173_005670</name>
</gene>
<dbReference type="PANTHER" id="PTHR35489">
    <property type="entry name" value="TITAN9"/>
    <property type="match status" value="1"/>
</dbReference>
<evidence type="ECO:0000313" key="4">
    <source>
        <dbReference type="Proteomes" id="UP001159364"/>
    </source>
</evidence>
<proteinExistence type="predicted"/>
<comment type="caution">
    <text evidence="3">The sequence shown here is derived from an EMBL/GenBank/DDBJ whole genome shotgun (WGS) entry which is preliminary data.</text>
</comment>
<keyword evidence="1" id="KW-0175">Coiled coil</keyword>
<dbReference type="AlphaFoldDB" id="A0AAV8SRA4"/>
<dbReference type="InterPro" id="IPR056708">
    <property type="entry name" value="DUF7806"/>
</dbReference>
<keyword evidence="4" id="KW-1185">Reference proteome</keyword>
<dbReference type="GO" id="GO:0003006">
    <property type="term" value="P:developmental process involved in reproduction"/>
    <property type="evidence" value="ECO:0007669"/>
    <property type="project" value="TreeGrafter"/>
</dbReference>
<dbReference type="EMBL" id="JAIWQS010000009">
    <property type="protein sequence ID" value="KAJ8754509.1"/>
    <property type="molecule type" value="Genomic_DNA"/>
</dbReference>
<reference evidence="3 4" key="1">
    <citation type="submission" date="2021-09" db="EMBL/GenBank/DDBJ databases">
        <title>Genomic insights and catalytic innovation underlie evolution of tropane alkaloids biosynthesis.</title>
        <authorList>
            <person name="Wang Y.-J."/>
            <person name="Tian T."/>
            <person name="Huang J.-P."/>
            <person name="Huang S.-X."/>
        </authorList>
    </citation>
    <scope>NUCLEOTIDE SEQUENCE [LARGE SCALE GENOMIC DNA]</scope>
    <source>
        <strain evidence="3">KIB-2018</strain>
        <tissue evidence="3">Leaf</tissue>
    </source>
</reference>
<name>A0AAV8SRA4_9ROSI</name>
<sequence>MIKIHKKGGLNCDKLFLNIQGFMKFLSSSISTLIYSRHLRDKNDRLCTKLNDLRSELSEEVERLQKLLQDGNSYNLKNSISEKLQLKVHESYQDITGAESRGSHDFAAKILYGNCGAKNDSYSSNCPFQALIEYLIGMKLSVVNQTEGATLISSFRPLTCYAFSLTWVKKAVGEEPKLVYHVQTLGNFERIAPEWMRSDLMFSMSMFPIFFERIAKKIGEYIVHLQIFLK</sequence>
<protein>
    <recommendedName>
        <fullName evidence="2">DUF7806 domain-containing protein</fullName>
    </recommendedName>
</protein>
<dbReference type="Proteomes" id="UP001159364">
    <property type="component" value="Linkage Group LG09"/>
</dbReference>
<dbReference type="PANTHER" id="PTHR35489:SF2">
    <property type="entry name" value="TITAN9"/>
    <property type="match status" value="1"/>
</dbReference>
<evidence type="ECO:0000313" key="3">
    <source>
        <dbReference type="EMBL" id="KAJ8754509.1"/>
    </source>
</evidence>
<evidence type="ECO:0000256" key="1">
    <source>
        <dbReference type="SAM" id="Coils"/>
    </source>
</evidence>